<comment type="subcellular location">
    <subcellularLocation>
        <location evidence="1">Membrane</location>
        <topology evidence="1">Multi-pass membrane protein</topology>
    </subcellularLocation>
</comment>
<evidence type="ECO:0000256" key="2">
    <source>
        <dbReference type="ARBA" id="ARBA00022448"/>
    </source>
</evidence>
<evidence type="ECO:0000313" key="6">
    <source>
        <dbReference type="EMBL" id="KAJ6996447.1"/>
    </source>
</evidence>
<accession>A0AAD6QTP7</accession>
<dbReference type="GO" id="GO:0016020">
    <property type="term" value="C:membrane"/>
    <property type="evidence" value="ECO:0007669"/>
    <property type="project" value="UniProtKB-SubCell"/>
</dbReference>
<dbReference type="PANTHER" id="PTHR45649">
    <property type="entry name" value="AMINO-ACID PERMEASE BAT1"/>
    <property type="match status" value="1"/>
</dbReference>
<keyword evidence="3" id="KW-0812">Transmembrane</keyword>
<evidence type="ECO:0000256" key="4">
    <source>
        <dbReference type="ARBA" id="ARBA00022989"/>
    </source>
</evidence>
<keyword evidence="5" id="KW-0472">Membrane</keyword>
<dbReference type="GO" id="GO:0022857">
    <property type="term" value="F:transmembrane transporter activity"/>
    <property type="evidence" value="ECO:0007669"/>
    <property type="project" value="UniProtKB-ARBA"/>
</dbReference>
<keyword evidence="7" id="KW-1185">Reference proteome</keyword>
<dbReference type="AlphaFoldDB" id="A0AAD6QTP7"/>
<comment type="caution">
    <text evidence="6">The sequence shown here is derived from an EMBL/GenBank/DDBJ whole genome shotgun (WGS) entry which is preliminary data.</text>
</comment>
<keyword evidence="4" id="KW-1133">Transmembrane helix</keyword>
<evidence type="ECO:0000256" key="3">
    <source>
        <dbReference type="ARBA" id="ARBA00022692"/>
    </source>
</evidence>
<evidence type="ECO:0000256" key="1">
    <source>
        <dbReference type="ARBA" id="ARBA00004141"/>
    </source>
</evidence>
<dbReference type="EMBL" id="JAQIZT010000005">
    <property type="protein sequence ID" value="KAJ6996447.1"/>
    <property type="molecule type" value="Genomic_DNA"/>
</dbReference>
<dbReference type="Proteomes" id="UP001164929">
    <property type="component" value="Chromosome 5"/>
</dbReference>
<name>A0AAD6QTP7_9ROSI</name>
<evidence type="ECO:0000256" key="5">
    <source>
        <dbReference type="ARBA" id="ARBA00023136"/>
    </source>
</evidence>
<dbReference type="PANTHER" id="PTHR45649:SF26">
    <property type="entry name" value="OS04G0435100 PROTEIN"/>
    <property type="match status" value="1"/>
</dbReference>
<reference evidence="6" key="1">
    <citation type="journal article" date="2023" name="Mol. Ecol. Resour.">
        <title>Chromosome-level genome assembly of a triploid poplar Populus alba 'Berolinensis'.</title>
        <authorList>
            <person name="Chen S."/>
            <person name="Yu Y."/>
            <person name="Wang X."/>
            <person name="Wang S."/>
            <person name="Zhang T."/>
            <person name="Zhou Y."/>
            <person name="He R."/>
            <person name="Meng N."/>
            <person name="Wang Y."/>
            <person name="Liu W."/>
            <person name="Liu Z."/>
            <person name="Liu J."/>
            <person name="Guo Q."/>
            <person name="Huang H."/>
            <person name="Sederoff R.R."/>
            <person name="Wang G."/>
            <person name="Qu G."/>
            <person name="Chen S."/>
        </authorList>
    </citation>
    <scope>NUCLEOTIDE SEQUENCE</scope>
    <source>
        <strain evidence="6">SC-2020</strain>
    </source>
</reference>
<sequence>MAKASGTSVLPIRGLCFRFGPIQKIEHLILPEWFTLFKTLAISFSTMTLFTRIAPPYGSSLLYAGIPFSSIWRKIHPKHKVPSNAVWLCAAICIRRGLTILKVNVVSTSITSTCTIGWVGGYAVPIFARMFSFSSANLLPHFLGYIQLCAGGFGHWFDFDNALAGVGCKGIVQGTSRGTGTQQES</sequence>
<organism evidence="6 7">
    <name type="scientific">Populus alba x Populus x berolinensis</name>
    <dbReference type="NCBI Taxonomy" id="444605"/>
    <lineage>
        <taxon>Eukaryota</taxon>
        <taxon>Viridiplantae</taxon>
        <taxon>Streptophyta</taxon>
        <taxon>Embryophyta</taxon>
        <taxon>Tracheophyta</taxon>
        <taxon>Spermatophyta</taxon>
        <taxon>Magnoliopsida</taxon>
        <taxon>eudicotyledons</taxon>
        <taxon>Gunneridae</taxon>
        <taxon>Pentapetalae</taxon>
        <taxon>rosids</taxon>
        <taxon>fabids</taxon>
        <taxon>Malpighiales</taxon>
        <taxon>Salicaceae</taxon>
        <taxon>Saliceae</taxon>
        <taxon>Populus</taxon>
    </lineage>
</organism>
<protein>
    <submittedName>
        <fullName evidence="6">Uncharacterized protein</fullName>
    </submittedName>
</protein>
<proteinExistence type="predicted"/>
<gene>
    <name evidence="6" type="ORF">NC653_013143</name>
</gene>
<keyword evidence="2" id="KW-0813">Transport</keyword>
<evidence type="ECO:0000313" key="7">
    <source>
        <dbReference type="Proteomes" id="UP001164929"/>
    </source>
</evidence>